<dbReference type="Gene3D" id="1.10.260.40">
    <property type="entry name" value="lambda repressor-like DNA-binding domains"/>
    <property type="match status" value="1"/>
</dbReference>
<dbReference type="CDD" id="cd00093">
    <property type="entry name" value="HTH_XRE"/>
    <property type="match status" value="1"/>
</dbReference>
<name>A0A8T4IVF9_9ACTN</name>
<dbReference type="PROSITE" id="PS50943">
    <property type="entry name" value="HTH_CROC1"/>
    <property type="match status" value="1"/>
</dbReference>
<feature type="region of interest" description="Disordered" evidence="1">
    <location>
        <begin position="125"/>
        <end position="148"/>
    </location>
</feature>
<evidence type="ECO:0000313" key="3">
    <source>
        <dbReference type="EMBL" id="MBR7674553.1"/>
    </source>
</evidence>
<feature type="domain" description="HTH cro/C1-type" evidence="2">
    <location>
        <begin position="20"/>
        <end position="76"/>
    </location>
</feature>
<dbReference type="EMBL" id="JAGSMN010000357">
    <property type="protein sequence ID" value="MBR7674553.1"/>
    <property type="molecule type" value="Genomic_DNA"/>
</dbReference>
<accession>A0A8T4IVF9</accession>
<dbReference type="GO" id="GO:0003677">
    <property type="term" value="F:DNA binding"/>
    <property type="evidence" value="ECO:0007669"/>
    <property type="project" value="InterPro"/>
</dbReference>
<proteinExistence type="predicted"/>
<feature type="compositionally biased region" description="Pro residues" evidence="1">
    <location>
        <begin position="131"/>
        <end position="148"/>
    </location>
</feature>
<dbReference type="SUPFAM" id="SSF47413">
    <property type="entry name" value="lambda repressor-like DNA-binding domains"/>
    <property type="match status" value="1"/>
</dbReference>
<dbReference type="InterPro" id="IPR010982">
    <property type="entry name" value="Lambda_DNA-bd_dom_sf"/>
</dbReference>
<dbReference type="Pfam" id="PF13560">
    <property type="entry name" value="HTH_31"/>
    <property type="match status" value="1"/>
</dbReference>
<dbReference type="AlphaFoldDB" id="A0A8T4IVF9"/>
<evidence type="ECO:0000259" key="2">
    <source>
        <dbReference type="PROSITE" id="PS50943"/>
    </source>
</evidence>
<comment type="caution">
    <text evidence="3">The sequence shown here is derived from an EMBL/GenBank/DDBJ whole genome shotgun (WGS) entry which is preliminary data.</text>
</comment>
<sequence length="148" mass="16750">MSASAYSSVQEARKVLAARLRELRRDVELTGRELARRCGWYPSKVSRIENARTPPSAEDVRVWCRACGAEEQTEDIIASLHAVEGMFVEWRRAERRGLRASVAAVNPRYERSRQVRTYASWVIPGMLQTRPRPPSTSPSRPPDNSPAT</sequence>
<evidence type="ECO:0000256" key="1">
    <source>
        <dbReference type="SAM" id="MobiDB-lite"/>
    </source>
</evidence>
<reference evidence="3" key="1">
    <citation type="submission" date="2021-04" db="EMBL/GenBank/DDBJ databases">
        <title>Sequencing of actinobacteria type strains.</title>
        <authorList>
            <person name="Nguyen G.-S."/>
            <person name="Wentzel A."/>
        </authorList>
    </citation>
    <scope>NUCLEOTIDE SEQUENCE</scope>
    <source>
        <strain evidence="3">DSM 42095</strain>
    </source>
</reference>
<dbReference type="SMART" id="SM00530">
    <property type="entry name" value="HTH_XRE"/>
    <property type="match status" value="1"/>
</dbReference>
<evidence type="ECO:0000313" key="4">
    <source>
        <dbReference type="Proteomes" id="UP000675554"/>
    </source>
</evidence>
<keyword evidence="4" id="KW-1185">Reference proteome</keyword>
<gene>
    <name evidence="3" type="ORF">KDA82_16315</name>
</gene>
<dbReference type="InterPro" id="IPR001387">
    <property type="entry name" value="Cro/C1-type_HTH"/>
</dbReference>
<protein>
    <submittedName>
        <fullName evidence="3">Helix-turn-helix domain-containing protein</fullName>
    </submittedName>
</protein>
<dbReference type="Proteomes" id="UP000675554">
    <property type="component" value="Unassembled WGS sequence"/>
</dbReference>
<organism evidence="3 4">
    <name type="scientific">Streptomyces daliensis</name>
    <dbReference type="NCBI Taxonomy" id="299421"/>
    <lineage>
        <taxon>Bacteria</taxon>
        <taxon>Bacillati</taxon>
        <taxon>Actinomycetota</taxon>
        <taxon>Actinomycetes</taxon>
        <taxon>Kitasatosporales</taxon>
        <taxon>Streptomycetaceae</taxon>
        <taxon>Streptomyces</taxon>
    </lineage>
</organism>